<dbReference type="Gene3D" id="3.40.50.300">
    <property type="entry name" value="P-loop containing nucleotide triphosphate hydrolases"/>
    <property type="match status" value="1"/>
</dbReference>
<dbReference type="PANTHER" id="PTHR10605">
    <property type="entry name" value="HEPARAN SULFATE SULFOTRANSFERASE"/>
    <property type="match status" value="1"/>
</dbReference>
<evidence type="ECO:0000256" key="2">
    <source>
        <dbReference type="ARBA" id="ARBA00023180"/>
    </source>
</evidence>
<dbReference type="InterPro" id="IPR000863">
    <property type="entry name" value="Sulfotransferase_dom"/>
</dbReference>
<evidence type="ECO:0000256" key="1">
    <source>
        <dbReference type="ARBA" id="ARBA00022679"/>
    </source>
</evidence>
<dbReference type="Pfam" id="PF00685">
    <property type="entry name" value="Sulfotransfer_1"/>
    <property type="match status" value="1"/>
</dbReference>
<proteinExistence type="predicted"/>
<evidence type="ECO:0000313" key="4">
    <source>
        <dbReference type="EMBL" id="OZC02465.1"/>
    </source>
</evidence>
<reference evidence="4 5" key="1">
    <citation type="submission" date="2016-11" db="EMBL/GenBank/DDBJ databases">
        <title>Study of marine rhodopsin-containing bacteria.</title>
        <authorList>
            <person name="Yoshizawa S."/>
            <person name="Kumagai Y."/>
            <person name="Kogure K."/>
        </authorList>
    </citation>
    <scope>NUCLEOTIDE SEQUENCE [LARGE SCALE GENOMIC DNA]</scope>
    <source>
        <strain evidence="4 5">SG-29</strain>
    </source>
</reference>
<dbReference type="EMBL" id="MQWB01000001">
    <property type="protein sequence ID" value="OZC02465.1"/>
    <property type="molecule type" value="Genomic_DNA"/>
</dbReference>
<evidence type="ECO:0000259" key="3">
    <source>
        <dbReference type="Pfam" id="PF00685"/>
    </source>
</evidence>
<keyword evidence="2" id="KW-0325">Glycoprotein</keyword>
<dbReference type="PANTHER" id="PTHR10605:SF56">
    <property type="entry name" value="BIFUNCTIONAL HEPARAN SULFATE N-DEACETYLASE_N-SULFOTRANSFERASE"/>
    <property type="match status" value="1"/>
</dbReference>
<feature type="domain" description="Sulfotransferase" evidence="3">
    <location>
        <begin position="17"/>
        <end position="188"/>
    </location>
</feature>
<organism evidence="4 5">
    <name type="scientific">Rubricoccus marinus</name>
    <dbReference type="NCBI Taxonomy" id="716817"/>
    <lineage>
        <taxon>Bacteria</taxon>
        <taxon>Pseudomonadati</taxon>
        <taxon>Rhodothermota</taxon>
        <taxon>Rhodothermia</taxon>
        <taxon>Rhodothermales</taxon>
        <taxon>Rubricoccaceae</taxon>
        <taxon>Rubricoccus</taxon>
    </lineage>
</organism>
<dbReference type="SUPFAM" id="SSF52540">
    <property type="entry name" value="P-loop containing nucleoside triphosphate hydrolases"/>
    <property type="match status" value="1"/>
</dbReference>
<accession>A0A259TXG9</accession>
<dbReference type="Proteomes" id="UP000216446">
    <property type="component" value="Unassembled WGS sequence"/>
</dbReference>
<dbReference type="GO" id="GO:0008146">
    <property type="term" value="F:sulfotransferase activity"/>
    <property type="evidence" value="ECO:0007669"/>
    <property type="project" value="InterPro"/>
</dbReference>
<protein>
    <recommendedName>
        <fullName evidence="3">Sulfotransferase domain-containing protein</fullName>
    </recommendedName>
</protein>
<comment type="caution">
    <text evidence="4">The sequence shown here is derived from an EMBL/GenBank/DDBJ whole genome shotgun (WGS) entry which is preliminary data.</text>
</comment>
<name>A0A259TXG9_9BACT</name>
<sequence>MGHRTMSETVPLRLLGVGPQRSGTTWLDTHLRRHPALALPAHVKETFFFDRHWARGLDDYRRHFPPEAESHASGVGWAEVAPTLFDVPEAPGRVSGVAPGVRAVILLRDPVERAVSLYRHHAARGRVGADLWEAASAFPSILTAGDYAEHVERWIGALGRERVYVALLQDVAATPDATLRALTDWAGLAPLAPSPEAGRRVNAGGGTRFPALARVAAGAVAALHAARLHRVVAAGKRLGLNRVYRGGEAPEVSAGVRQRLADRYAPHVAYVERLLQRETGWSCTASPGGSPEA</sequence>
<dbReference type="InterPro" id="IPR037359">
    <property type="entry name" value="NST/OST"/>
</dbReference>
<gene>
    <name evidence="4" type="ORF">BSZ36_05415</name>
</gene>
<keyword evidence="5" id="KW-1185">Reference proteome</keyword>
<evidence type="ECO:0000313" key="5">
    <source>
        <dbReference type="Proteomes" id="UP000216446"/>
    </source>
</evidence>
<dbReference type="InterPro" id="IPR027417">
    <property type="entry name" value="P-loop_NTPase"/>
</dbReference>
<dbReference type="InParanoid" id="A0A259TXG9"/>
<dbReference type="AlphaFoldDB" id="A0A259TXG9"/>
<keyword evidence="1" id="KW-0808">Transferase</keyword>